<protein>
    <recommendedName>
        <fullName evidence="4">DUF2946 domain-containing protein</fullName>
    </recommendedName>
</protein>
<feature type="chain" id="PRO_5012919124" description="DUF2946 domain-containing protein" evidence="1">
    <location>
        <begin position="27"/>
        <end position="108"/>
    </location>
</feature>
<evidence type="ECO:0000256" key="1">
    <source>
        <dbReference type="SAM" id="SignalP"/>
    </source>
</evidence>
<organism evidence="2 3">
    <name type="scientific">Sphingopyxis bauzanensis</name>
    <dbReference type="NCBI Taxonomy" id="651663"/>
    <lineage>
        <taxon>Bacteria</taxon>
        <taxon>Pseudomonadati</taxon>
        <taxon>Pseudomonadota</taxon>
        <taxon>Alphaproteobacteria</taxon>
        <taxon>Sphingomonadales</taxon>
        <taxon>Sphingomonadaceae</taxon>
        <taxon>Sphingopyxis</taxon>
    </lineage>
</organism>
<keyword evidence="1" id="KW-0732">Signal</keyword>
<name>A0A246JS91_9SPHN</name>
<keyword evidence="3" id="KW-1185">Reference proteome</keyword>
<dbReference type="AlphaFoldDB" id="A0A246JS91"/>
<dbReference type="EMBL" id="NISK01000003">
    <property type="protein sequence ID" value="OWQ95885.1"/>
    <property type="molecule type" value="Genomic_DNA"/>
</dbReference>
<feature type="signal peptide" evidence="1">
    <location>
        <begin position="1"/>
        <end position="26"/>
    </location>
</feature>
<sequence length="108" mass="11029">MDAVVTMIHHLLLALFLIGLSLPSVTAPVQAESMATDCHGAMPINTSHHQPDADNGKAAAHVCIGCVASTPAVAAATRAPLPALLPPIRLVAILTGANAPPRILPPRP</sequence>
<accession>A0A246JS91</accession>
<evidence type="ECO:0000313" key="2">
    <source>
        <dbReference type="EMBL" id="OWQ95885.1"/>
    </source>
</evidence>
<dbReference type="Proteomes" id="UP000197361">
    <property type="component" value="Unassembled WGS sequence"/>
</dbReference>
<evidence type="ECO:0000313" key="3">
    <source>
        <dbReference type="Proteomes" id="UP000197361"/>
    </source>
</evidence>
<comment type="caution">
    <text evidence="2">The sequence shown here is derived from an EMBL/GenBank/DDBJ whole genome shotgun (WGS) entry which is preliminary data.</text>
</comment>
<gene>
    <name evidence="2" type="ORF">CDQ92_14105</name>
</gene>
<proteinExistence type="predicted"/>
<reference evidence="2 3" key="1">
    <citation type="journal article" date="2010" name="Int. J. Syst. Evol. Microbiol.">
        <title>Sphingopyxis bauzanensis sp. nov., a psychrophilic bacterium isolated from soil.</title>
        <authorList>
            <person name="Zhang D.C."/>
            <person name="Liu H.C."/>
            <person name="Xin Y.H."/>
            <person name="Zhou Y.G."/>
            <person name="Schinner F."/>
            <person name="Margesin R."/>
        </authorList>
    </citation>
    <scope>NUCLEOTIDE SEQUENCE [LARGE SCALE GENOMIC DNA]</scope>
    <source>
        <strain evidence="2 3">DSM 22271</strain>
    </source>
</reference>
<evidence type="ECO:0008006" key="4">
    <source>
        <dbReference type="Google" id="ProtNLM"/>
    </source>
</evidence>